<name>A0A1H5MLM1_9MICO</name>
<dbReference type="PROSITE" id="PS50885">
    <property type="entry name" value="HAMP"/>
    <property type="match status" value="1"/>
</dbReference>
<dbReference type="InterPro" id="IPR036890">
    <property type="entry name" value="HATPase_C_sf"/>
</dbReference>
<dbReference type="InterPro" id="IPR004358">
    <property type="entry name" value="Sig_transdc_His_kin-like_C"/>
</dbReference>
<dbReference type="InterPro" id="IPR003660">
    <property type="entry name" value="HAMP_dom"/>
</dbReference>
<keyword evidence="4" id="KW-0597">Phosphoprotein</keyword>
<evidence type="ECO:0000256" key="8">
    <source>
        <dbReference type="ARBA" id="ARBA00022989"/>
    </source>
</evidence>
<dbReference type="GO" id="GO:0000155">
    <property type="term" value="F:phosphorelay sensor kinase activity"/>
    <property type="evidence" value="ECO:0007669"/>
    <property type="project" value="InterPro"/>
</dbReference>
<evidence type="ECO:0000256" key="7">
    <source>
        <dbReference type="ARBA" id="ARBA00022777"/>
    </source>
</evidence>
<keyword evidence="6 11" id="KW-0812">Transmembrane</keyword>
<feature type="domain" description="Histidine kinase" evidence="12">
    <location>
        <begin position="260"/>
        <end position="460"/>
    </location>
</feature>
<dbReference type="Proteomes" id="UP000199220">
    <property type="component" value="Unassembled WGS sequence"/>
</dbReference>
<protein>
    <recommendedName>
        <fullName evidence="3">histidine kinase</fullName>
        <ecNumber evidence="3">2.7.13.3</ecNumber>
    </recommendedName>
</protein>
<keyword evidence="7 14" id="KW-0418">Kinase</keyword>
<comment type="catalytic activity">
    <reaction evidence="1">
        <text>ATP + protein L-histidine = ADP + protein N-phospho-L-histidine.</text>
        <dbReference type="EC" id="2.7.13.3"/>
    </reaction>
</comment>
<dbReference type="SMART" id="SM00387">
    <property type="entry name" value="HATPase_c"/>
    <property type="match status" value="1"/>
</dbReference>
<evidence type="ECO:0000256" key="10">
    <source>
        <dbReference type="ARBA" id="ARBA00023136"/>
    </source>
</evidence>
<dbReference type="Gene3D" id="1.10.287.130">
    <property type="match status" value="1"/>
</dbReference>
<evidence type="ECO:0000256" key="3">
    <source>
        <dbReference type="ARBA" id="ARBA00012438"/>
    </source>
</evidence>
<sequence>MNPDGGGPPGQGGPPRRWSGRPLRLRLTLLTAGLLCVTLALGALALTTVLSRGRVATLDEITTARAETIAALAADDRIAATLPVAQPGEIAQLLDADGRVLASSTNASRTLPVVPADELEGLLGARDGEVVVTTTATAYDEEVRLAVMGAEYRGEPATVVVSMPLAEVRGLLRALAISLVAIVPVLTLLLAWTIWLVLGRALRPVEELRRGAERVARTGGPGTLPVPRTGDELGALARTLNEMLDALDAAASRQRSFVADAAHELRSPLASLRTSLDVAAAHPGSYAQEELVADLGHEVGRMQDLVEDLLLLSRLGSAPTRAEELDLRALVREAVRDARTGPEPMVEGEGRGVGDHAALVRVLRNLLDNAARHADSTVRVQITDGEVAVEDDGAGVPEADRERVFERFVRLDEAREREAGGAGLGLAIAREVARTQGGEVTLTGSELGGARAVLRVPTGLHAV</sequence>
<evidence type="ECO:0000259" key="12">
    <source>
        <dbReference type="PROSITE" id="PS50109"/>
    </source>
</evidence>
<evidence type="ECO:0000256" key="6">
    <source>
        <dbReference type="ARBA" id="ARBA00022692"/>
    </source>
</evidence>
<dbReference type="SUPFAM" id="SSF158472">
    <property type="entry name" value="HAMP domain-like"/>
    <property type="match status" value="1"/>
</dbReference>
<dbReference type="InterPro" id="IPR005467">
    <property type="entry name" value="His_kinase_dom"/>
</dbReference>
<dbReference type="InterPro" id="IPR003594">
    <property type="entry name" value="HATPase_dom"/>
</dbReference>
<evidence type="ECO:0000256" key="5">
    <source>
        <dbReference type="ARBA" id="ARBA00022679"/>
    </source>
</evidence>
<evidence type="ECO:0000259" key="13">
    <source>
        <dbReference type="PROSITE" id="PS50885"/>
    </source>
</evidence>
<proteinExistence type="predicted"/>
<dbReference type="InterPro" id="IPR036097">
    <property type="entry name" value="HisK_dim/P_sf"/>
</dbReference>
<feature type="transmembrane region" description="Helical" evidence="11">
    <location>
        <begin position="171"/>
        <end position="198"/>
    </location>
</feature>
<dbReference type="CDD" id="cd00082">
    <property type="entry name" value="HisKA"/>
    <property type="match status" value="1"/>
</dbReference>
<feature type="transmembrane region" description="Helical" evidence="11">
    <location>
        <begin position="27"/>
        <end position="50"/>
    </location>
</feature>
<dbReference type="PROSITE" id="PS50109">
    <property type="entry name" value="HIS_KIN"/>
    <property type="match status" value="1"/>
</dbReference>
<dbReference type="Pfam" id="PF00512">
    <property type="entry name" value="HisKA"/>
    <property type="match status" value="1"/>
</dbReference>
<keyword evidence="5" id="KW-0808">Transferase</keyword>
<dbReference type="SUPFAM" id="SSF55874">
    <property type="entry name" value="ATPase domain of HSP90 chaperone/DNA topoisomerase II/histidine kinase"/>
    <property type="match status" value="1"/>
</dbReference>
<evidence type="ECO:0000256" key="9">
    <source>
        <dbReference type="ARBA" id="ARBA00023012"/>
    </source>
</evidence>
<dbReference type="Pfam" id="PF02518">
    <property type="entry name" value="HATPase_c"/>
    <property type="match status" value="1"/>
</dbReference>
<accession>A0A1H5MLM1</accession>
<keyword evidence="10 11" id="KW-0472">Membrane</keyword>
<reference evidence="15" key="1">
    <citation type="submission" date="2016-10" db="EMBL/GenBank/DDBJ databases">
        <authorList>
            <person name="Varghese N."/>
            <person name="Submissions S."/>
        </authorList>
    </citation>
    <scope>NUCLEOTIDE SEQUENCE [LARGE SCALE GENOMIC DNA]</scope>
    <source>
        <strain evidence="15">DSM 21368</strain>
    </source>
</reference>
<evidence type="ECO:0000313" key="15">
    <source>
        <dbReference type="Proteomes" id="UP000199220"/>
    </source>
</evidence>
<dbReference type="EC" id="2.7.13.3" evidence="3"/>
<dbReference type="PANTHER" id="PTHR45436:SF5">
    <property type="entry name" value="SENSOR HISTIDINE KINASE TRCS"/>
    <property type="match status" value="1"/>
</dbReference>
<dbReference type="CDD" id="cd06225">
    <property type="entry name" value="HAMP"/>
    <property type="match status" value="1"/>
</dbReference>
<keyword evidence="8 11" id="KW-1133">Transmembrane helix</keyword>
<dbReference type="AlphaFoldDB" id="A0A1H5MLM1"/>
<evidence type="ECO:0000256" key="4">
    <source>
        <dbReference type="ARBA" id="ARBA00022553"/>
    </source>
</evidence>
<organism evidence="14 15">
    <name type="scientific">Ruania alba</name>
    <dbReference type="NCBI Taxonomy" id="648782"/>
    <lineage>
        <taxon>Bacteria</taxon>
        <taxon>Bacillati</taxon>
        <taxon>Actinomycetota</taxon>
        <taxon>Actinomycetes</taxon>
        <taxon>Micrococcales</taxon>
        <taxon>Ruaniaceae</taxon>
        <taxon>Ruania</taxon>
    </lineage>
</organism>
<evidence type="ECO:0000256" key="1">
    <source>
        <dbReference type="ARBA" id="ARBA00000085"/>
    </source>
</evidence>
<dbReference type="PRINTS" id="PR00344">
    <property type="entry name" value="BCTRLSENSOR"/>
</dbReference>
<dbReference type="OrthoDB" id="9786919at2"/>
<feature type="domain" description="HAMP" evidence="13">
    <location>
        <begin position="199"/>
        <end position="252"/>
    </location>
</feature>
<dbReference type="SUPFAM" id="SSF47384">
    <property type="entry name" value="Homodimeric domain of signal transducing histidine kinase"/>
    <property type="match status" value="1"/>
</dbReference>
<comment type="subcellular location">
    <subcellularLocation>
        <location evidence="2">Cell membrane</location>
    </subcellularLocation>
</comment>
<gene>
    <name evidence="14" type="ORF">SAMN04488554_3475</name>
</gene>
<dbReference type="InterPro" id="IPR050428">
    <property type="entry name" value="TCS_sensor_his_kinase"/>
</dbReference>
<dbReference type="STRING" id="648782.SAMN04488554_3475"/>
<keyword evidence="9" id="KW-0902">Two-component regulatory system</keyword>
<keyword evidence="15" id="KW-1185">Reference proteome</keyword>
<dbReference type="EMBL" id="FNTX01000002">
    <property type="protein sequence ID" value="SEE90123.1"/>
    <property type="molecule type" value="Genomic_DNA"/>
</dbReference>
<dbReference type="PANTHER" id="PTHR45436">
    <property type="entry name" value="SENSOR HISTIDINE KINASE YKOH"/>
    <property type="match status" value="1"/>
</dbReference>
<dbReference type="RefSeq" id="WP_089774259.1">
    <property type="nucleotide sequence ID" value="NZ_FNTX01000002.1"/>
</dbReference>
<dbReference type="GO" id="GO:0005886">
    <property type="term" value="C:plasma membrane"/>
    <property type="evidence" value="ECO:0007669"/>
    <property type="project" value="UniProtKB-SubCell"/>
</dbReference>
<evidence type="ECO:0000313" key="14">
    <source>
        <dbReference type="EMBL" id="SEE90123.1"/>
    </source>
</evidence>
<dbReference type="Pfam" id="PF00672">
    <property type="entry name" value="HAMP"/>
    <property type="match status" value="1"/>
</dbReference>
<dbReference type="SMART" id="SM00388">
    <property type="entry name" value="HisKA"/>
    <property type="match status" value="1"/>
</dbReference>
<evidence type="ECO:0000256" key="11">
    <source>
        <dbReference type="SAM" id="Phobius"/>
    </source>
</evidence>
<evidence type="ECO:0000256" key="2">
    <source>
        <dbReference type="ARBA" id="ARBA00004236"/>
    </source>
</evidence>
<dbReference type="Gene3D" id="6.10.340.10">
    <property type="match status" value="1"/>
</dbReference>
<dbReference type="Gene3D" id="3.30.565.10">
    <property type="entry name" value="Histidine kinase-like ATPase, C-terminal domain"/>
    <property type="match status" value="1"/>
</dbReference>
<dbReference type="SMART" id="SM00304">
    <property type="entry name" value="HAMP"/>
    <property type="match status" value="1"/>
</dbReference>
<dbReference type="InterPro" id="IPR003661">
    <property type="entry name" value="HisK_dim/P_dom"/>
</dbReference>